<comment type="caution">
    <text evidence="2">The sequence shown here is derived from an EMBL/GenBank/DDBJ whole genome shotgun (WGS) entry which is preliminary data.</text>
</comment>
<sequence length="98" mass="10371">MNFPLVTLALMMFTILLVNAQTTNTPITKPQVVVVPTVLVPTGNPGGAGCFWSGTSPFCFGKCGRFYNTVAVDNKGDGKQCLSGMKKLCCPQTNLLVG</sequence>
<dbReference type="EMBL" id="CAKKLH010000276">
    <property type="protein sequence ID" value="CAH0107474.1"/>
    <property type="molecule type" value="Genomic_DNA"/>
</dbReference>
<dbReference type="Proteomes" id="UP000789390">
    <property type="component" value="Unassembled WGS sequence"/>
</dbReference>
<dbReference type="AlphaFoldDB" id="A0A8J2RYA8"/>
<proteinExistence type="predicted"/>
<gene>
    <name evidence="2" type="ORF">DGAL_LOCUS10774</name>
</gene>
<feature type="signal peptide" evidence="1">
    <location>
        <begin position="1"/>
        <end position="20"/>
    </location>
</feature>
<dbReference type="PANTHER" id="PTHR35180:SF4">
    <property type="entry name" value="PROTEIN CBG06219"/>
    <property type="match status" value="1"/>
</dbReference>
<dbReference type="PANTHER" id="PTHR35180">
    <property type="entry name" value="PROTEIN CBG06219"/>
    <property type="match status" value="1"/>
</dbReference>
<name>A0A8J2RYA8_9CRUS</name>
<evidence type="ECO:0000313" key="3">
    <source>
        <dbReference type="Proteomes" id="UP000789390"/>
    </source>
</evidence>
<reference evidence="2" key="1">
    <citation type="submission" date="2021-11" db="EMBL/GenBank/DDBJ databases">
        <authorList>
            <person name="Schell T."/>
        </authorList>
    </citation>
    <scope>NUCLEOTIDE SEQUENCE</scope>
    <source>
        <strain evidence="2">M5</strain>
    </source>
</reference>
<protein>
    <submittedName>
        <fullName evidence="2">Uncharacterized protein</fullName>
    </submittedName>
</protein>
<accession>A0A8J2RYA8</accession>
<keyword evidence="1" id="KW-0732">Signal</keyword>
<organism evidence="2 3">
    <name type="scientific">Daphnia galeata</name>
    <dbReference type="NCBI Taxonomy" id="27404"/>
    <lineage>
        <taxon>Eukaryota</taxon>
        <taxon>Metazoa</taxon>
        <taxon>Ecdysozoa</taxon>
        <taxon>Arthropoda</taxon>
        <taxon>Crustacea</taxon>
        <taxon>Branchiopoda</taxon>
        <taxon>Diplostraca</taxon>
        <taxon>Cladocera</taxon>
        <taxon>Anomopoda</taxon>
        <taxon>Daphniidae</taxon>
        <taxon>Daphnia</taxon>
    </lineage>
</organism>
<feature type="chain" id="PRO_5035275257" evidence="1">
    <location>
        <begin position="21"/>
        <end position="98"/>
    </location>
</feature>
<dbReference type="OrthoDB" id="10047991at2759"/>
<evidence type="ECO:0000256" key="1">
    <source>
        <dbReference type="SAM" id="SignalP"/>
    </source>
</evidence>
<keyword evidence="3" id="KW-1185">Reference proteome</keyword>
<evidence type="ECO:0000313" key="2">
    <source>
        <dbReference type="EMBL" id="CAH0107474.1"/>
    </source>
</evidence>